<keyword evidence="3 8" id="KW-0375">Hydrogen ion transport</keyword>
<dbReference type="PRINTS" id="PR00125">
    <property type="entry name" value="ATPASEDELTA"/>
</dbReference>
<evidence type="ECO:0000256" key="1">
    <source>
        <dbReference type="ARBA" id="ARBA00004370"/>
    </source>
</evidence>
<protein>
    <recommendedName>
        <fullName evidence="8">ATP synthase subunit delta</fullName>
    </recommendedName>
    <alternativeName>
        <fullName evidence="8">ATP synthase F(1) sector subunit delta</fullName>
    </alternativeName>
    <alternativeName>
        <fullName evidence="8">F-type ATPase subunit delta</fullName>
        <shortName evidence="8">F-ATPase subunit delta</shortName>
    </alternativeName>
</protein>
<dbReference type="EMBL" id="CP034879">
    <property type="protein sequence ID" value="QCI20171.1"/>
    <property type="molecule type" value="Genomic_DNA"/>
</dbReference>
<dbReference type="NCBIfam" id="TIGR01145">
    <property type="entry name" value="ATP_synt_delta"/>
    <property type="match status" value="1"/>
</dbReference>
<reference evidence="9 10" key="1">
    <citation type="submission" date="2018-12" db="EMBL/GenBank/DDBJ databases">
        <authorList>
            <person name="Chong R.A."/>
        </authorList>
    </citation>
    <scope>NUCLEOTIDE SEQUENCE [LARGE SCALE GENOMIC DNA]</scope>
    <source>
        <strain evidence="9 10">Bca</strain>
    </source>
</reference>
<dbReference type="SUPFAM" id="SSF47928">
    <property type="entry name" value="N-terminal domain of the delta subunit of the F1F0-ATP synthase"/>
    <property type="match status" value="1"/>
</dbReference>
<evidence type="ECO:0000256" key="7">
    <source>
        <dbReference type="ARBA" id="ARBA00023310"/>
    </source>
</evidence>
<keyword evidence="8" id="KW-1003">Cell membrane</keyword>
<gene>
    <name evidence="8" type="primary">atpH</name>
    <name evidence="9" type="ORF">D9V67_00025</name>
</gene>
<comment type="subcellular location">
    <subcellularLocation>
        <location evidence="8">Cell membrane</location>
        <topology evidence="8">Peripheral membrane protein</topology>
    </subcellularLocation>
    <subcellularLocation>
        <location evidence="1">Membrane</location>
    </subcellularLocation>
</comment>
<dbReference type="GO" id="GO:0046933">
    <property type="term" value="F:proton-transporting ATP synthase activity, rotational mechanism"/>
    <property type="evidence" value="ECO:0007669"/>
    <property type="project" value="UniProtKB-UniRule"/>
</dbReference>
<evidence type="ECO:0000256" key="8">
    <source>
        <dbReference type="HAMAP-Rule" id="MF_01416"/>
    </source>
</evidence>
<keyword evidence="9" id="KW-0378">Hydrolase</keyword>
<accession>A0A4D6Y2Z8</accession>
<dbReference type="Proteomes" id="UP000298594">
    <property type="component" value="Chromosome"/>
</dbReference>
<keyword evidence="2 8" id="KW-0813">Transport</keyword>
<sequence>MSVENTIARPYARAIFNIAICQNSIQEWKEILIFLNMIASCPKIRRFLSGSLSPKYLSSVFITVAGDIINKNAKNLIKLLAENQRFKILNNILEQFLQLEACYKKILIVELRTAFLLKEKQIIKIRKVLEKSLSSKIKFIYKIDCSILDGIIIKVNNIVFDLSVRSYLKQLSDALNF</sequence>
<evidence type="ECO:0000256" key="4">
    <source>
        <dbReference type="ARBA" id="ARBA00023065"/>
    </source>
</evidence>
<comment type="function">
    <text evidence="8">This protein is part of the stalk that links CF(0) to CF(1). It either transmits conformational changes from CF(0) to CF(1) or is implicated in proton conduction.</text>
</comment>
<dbReference type="OrthoDB" id="9816221at2"/>
<dbReference type="Gene3D" id="1.10.520.20">
    <property type="entry name" value="N-terminal domain of the delta subunit of the F1F0-ATP synthase"/>
    <property type="match status" value="1"/>
</dbReference>
<dbReference type="NCBIfam" id="NF004402">
    <property type="entry name" value="PRK05758.2-2"/>
    <property type="match status" value="1"/>
</dbReference>
<evidence type="ECO:0000256" key="3">
    <source>
        <dbReference type="ARBA" id="ARBA00022781"/>
    </source>
</evidence>
<dbReference type="Pfam" id="PF00213">
    <property type="entry name" value="OSCP"/>
    <property type="match status" value="1"/>
</dbReference>
<evidence type="ECO:0000313" key="9">
    <source>
        <dbReference type="EMBL" id="QCI20171.1"/>
    </source>
</evidence>
<keyword evidence="4 8" id="KW-0406">Ion transport</keyword>
<keyword evidence="5 8" id="KW-0472">Membrane</keyword>
<reference evidence="9 10" key="2">
    <citation type="submission" date="2019-05" db="EMBL/GenBank/DDBJ databases">
        <title>Genome evolution of the obligate endosymbiont Buchnera aphidicola.</title>
        <authorList>
            <person name="Moran N.A."/>
        </authorList>
    </citation>
    <scope>NUCLEOTIDE SEQUENCE [LARGE SCALE GENOMIC DNA]</scope>
    <source>
        <strain evidence="9 10">Bca</strain>
    </source>
</reference>
<proteinExistence type="inferred from homology"/>
<evidence type="ECO:0000313" key="10">
    <source>
        <dbReference type="Proteomes" id="UP000298594"/>
    </source>
</evidence>
<evidence type="ECO:0000256" key="2">
    <source>
        <dbReference type="ARBA" id="ARBA00022448"/>
    </source>
</evidence>
<dbReference type="HAMAP" id="MF_01416">
    <property type="entry name" value="ATP_synth_delta_bact"/>
    <property type="match status" value="1"/>
</dbReference>
<dbReference type="PANTHER" id="PTHR11910">
    <property type="entry name" value="ATP SYNTHASE DELTA CHAIN"/>
    <property type="match status" value="1"/>
</dbReference>
<comment type="function">
    <text evidence="8">F(1)F(0) ATP synthase produces ATP from ADP in the presence of a proton or sodium gradient. F-type ATPases consist of two structural domains, F(1) containing the extramembraneous catalytic core and F(0) containing the membrane proton channel, linked together by a central stalk and a peripheral stalk. During catalysis, ATP synthesis in the catalytic domain of F(1) is coupled via a rotary mechanism of the central stalk subunits to proton translocation.</text>
</comment>
<dbReference type="GO" id="GO:0016787">
    <property type="term" value="F:hydrolase activity"/>
    <property type="evidence" value="ECO:0007669"/>
    <property type="project" value="UniProtKB-KW"/>
</dbReference>
<dbReference type="InterPro" id="IPR000711">
    <property type="entry name" value="ATPase_OSCP/dsu"/>
</dbReference>
<keyword evidence="6 8" id="KW-0139">CF(1)</keyword>
<keyword evidence="7 8" id="KW-0066">ATP synthesis</keyword>
<name>A0A4D6Y2Z8_9GAMM</name>
<dbReference type="AlphaFoldDB" id="A0A4D6Y2Z8"/>
<comment type="similarity">
    <text evidence="8">Belongs to the ATPase delta chain family.</text>
</comment>
<organism evidence="9 10">
    <name type="scientific">Buchnera aphidicola</name>
    <name type="common">Brachycaudus cardui</name>
    <dbReference type="NCBI Taxonomy" id="557993"/>
    <lineage>
        <taxon>Bacteria</taxon>
        <taxon>Pseudomonadati</taxon>
        <taxon>Pseudomonadota</taxon>
        <taxon>Gammaproteobacteria</taxon>
        <taxon>Enterobacterales</taxon>
        <taxon>Erwiniaceae</taxon>
        <taxon>Buchnera</taxon>
    </lineage>
</organism>
<dbReference type="RefSeq" id="WP_158358860.1">
    <property type="nucleotide sequence ID" value="NZ_CP034879.1"/>
</dbReference>
<dbReference type="InterPro" id="IPR026015">
    <property type="entry name" value="ATP_synth_OSCP/delta_N_sf"/>
</dbReference>
<evidence type="ECO:0000256" key="6">
    <source>
        <dbReference type="ARBA" id="ARBA00023196"/>
    </source>
</evidence>
<dbReference type="GO" id="GO:0005886">
    <property type="term" value="C:plasma membrane"/>
    <property type="evidence" value="ECO:0007669"/>
    <property type="project" value="UniProtKB-SubCell"/>
</dbReference>
<evidence type="ECO:0000256" key="5">
    <source>
        <dbReference type="ARBA" id="ARBA00023136"/>
    </source>
</evidence>
<dbReference type="GO" id="GO:0045259">
    <property type="term" value="C:proton-transporting ATP synthase complex"/>
    <property type="evidence" value="ECO:0007669"/>
    <property type="project" value="UniProtKB-KW"/>
</dbReference>